<accession>A0A0F9B2S2</accession>
<evidence type="ECO:0000313" key="1">
    <source>
        <dbReference type="EMBL" id="KKK84899.1"/>
    </source>
</evidence>
<proteinExistence type="predicted"/>
<comment type="caution">
    <text evidence="1">The sequence shown here is derived from an EMBL/GenBank/DDBJ whole genome shotgun (WGS) entry which is preliminary data.</text>
</comment>
<organism evidence="1">
    <name type="scientific">marine sediment metagenome</name>
    <dbReference type="NCBI Taxonomy" id="412755"/>
    <lineage>
        <taxon>unclassified sequences</taxon>
        <taxon>metagenomes</taxon>
        <taxon>ecological metagenomes</taxon>
    </lineage>
</organism>
<dbReference type="AlphaFoldDB" id="A0A0F9B2S2"/>
<sequence>MAGLEKQNTAEMQTEDFSFDIDPILTGLRKPGKGFYLASAI</sequence>
<name>A0A0F9B2S2_9ZZZZ</name>
<dbReference type="EMBL" id="LAZR01051556">
    <property type="protein sequence ID" value="KKK84899.1"/>
    <property type="molecule type" value="Genomic_DNA"/>
</dbReference>
<protein>
    <submittedName>
        <fullName evidence="1">Uncharacterized protein</fullName>
    </submittedName>
</protein>
<reference evidence="1" key="1">
    <citation type="journal article" date="2015" name="Nature">
        <title>Complex archaea that bridge the gap between prokaryotes and eukaryotes.</title>
        <authorList>
            <person name="Spang A."/>
            <person name="Saw J.H."/>
            <person name="Jorgensen S.L."/>
            <person name="Zaremba-Niedzwiedzka K."/>
            <person name="Martijn J."/>
            <person name="Lind A.E."/>
            <person name="van Eijk R."/>
            <person name="Schleper C."/>
            <person name="Guy L."/>
            <person name="Ettema T.J."/>
        </authorList>
    </citation>
    <scope>NUCLEOTIDE SEQUENCE</scope>
</reference>
<gene>
    <name evidence="1" type="ORF">LCGC14_2778680</name>
</gene>
<feature type="non-terminal residue" evidence="1">
    <location>
        <position position="41"/>
    </location>
</feature>